<evidence type="ECO:0000313" key="2">
    <source>
        <dbReference type="EMBL" id="CEP06816.1"/>
    </source>
</evidence>
<keyword evidence="1" id="KW-1133">Transmembrane helix</keyword>
<gene>
    <name evidence="2" type="primary">PARPA_00067.1 scaffold 262</name>
</gene>
<dbReference type="AlphaFoldDB" id="A0A0B7MLZ6"/>
<keyword evidence="1" id="KW-0812">Transmembrane</keyword>
<dbReference type="EMBL" id="LN718755">
    <property type="protein sequence ID" value="CEP06816.1"/>
    <property type="molecule type" value="Genomic_DNA"/>
</dbReference>
<feature type="transmembrane region" description="Helical" evidence="1">
    <location>
        <begin position="220"/>
        <end position="247"/>
    </location>
</feature>
<feature type="transmembrane region" description="Helical" evidence="1">
    <location>
        <begin position="7"/>
        <end position="27"/>
    </location>
</feature>
<accession>A0A0B7MLZ6</accession>
<evidence type="ECO:0000313" key="3">
    <source>
        <dbReference type="Proteomes" id="UP000054107"/>
    </source>
</evidence>
<proteinExistence type="predicted"/>
<keyword evidence="1" id="KW-0472">Membrane</keyword>
<organism evidence="2 3">
    <name type="scientific">Parasitella parasitica</name>
    <dbReference type="NCBI Taxonomy" id="35722"/>
    <lineage>
        <taxon>Eukaryota</taxon>
        <taxon>Fungi</taxon>
        <taxon>Fungi incertae sedis</taxon>
        <taxon>Mucoromycota</taxon>
        <taxon>Mucoromycotina</taxon>
        <taxon>Mucoromycetes</taxon>
        <taxon>Mucorales</taxon>
        <taxon>Mucorineae</taxon>
        <taxon>Mucoraceae</taxon>
        <taxon>Parasitella</taxon>
    </lineage>
</organism>
<keyword evidence="3" id="KW-1185">Reference proteome</keyword>
<evidence type="ECO:0000256" key="1">
    <source>
        <dbReference type="SAM" id="Phobius"/>
    </source>
</evidence>
<feature type="transmembrane region" description="Helical" evidence="1">
    <location>
        <begin position="33"/>
        <end position="53"/>
    </location>
</feature>
<feature type="transmembrane region" description="Helical" evidence="1">
    <location>
        <begin position="117"/>
        <end position="142"/>
    </location>
</feature>
<sequence>MDDIMEAYIIPISSLARVLIMLVWSVWWTVYQVGSFVILLPAYFVYSWIRVIITVPIIKFYEYFVHGFLYQCIAQPIYYSIIHPITVADTELFYFAAGLHIQRIIASVNRSILQFRVILLFVYLNQISPIVEAVLFAVSWIYNLPDEILQYVRHICFVVTPLVTYMIGVESDTAQAMSNAIFNYLDWIIQSVNTVNRFMYEFIFFPISLPDGVPAWKHGVYYLFSVVHVFSLLVLWGLQLTVISITVKP</sequence>
<name>A0A0B7MLZ6_9FUNG</name>
<dbReference type="Proteomes" id="UP000054107">
    <property type="component" value="Unassembled WGS sequence"/>
</dbReference>
<protein>
    <submittedName>
        <fullName evidence="2">Uncharacterized protein</fullName>
    </submittedName>
</protein>
<reference evidence="2 3" key="1">
    <citation type="submission" date="2014-09" db="EMBL/GenBank/DDBJ databases">
        <authorList>
            <person name="Ellenberger Sabrina"/>
        </authorList>
    </citation>
    <scope>NUCLEOTIDE SEQUENCE [LARGE SCALE GENOMIC DNA]</scope>
    <source>
        <strain evidence="2 3">CBS 412.66</strain>
    </source>
</reference>
<feature type="transmembrane region" description="Helical" evidence="1">
    <location>
        <begin position="148"/>
        <end position="169"/>
    </location>
</feature>